<dbReference type="InterPro" id="IPR000843">
    <property type="entry name" value="HTH_LacI"/>
</dbReference>
<dbReference type="GO" id="GO:0003700">
    <property type="term" value="F:DNA-binding transcription factor activity"/>
    <property type="evidence" value="ECO:0007669"/>
    <property type="project" value="TreeGrafter"/>
</dbReference>
<dbReference type="GO" id="GO:0000976">
    <property type="term" value="F:transcription cis-regulatory region binding"/>
    <property type="evidence" value="ECO:0007669"/>
    <property type="project" value="TreeGrafter"/>
</dbReference>
<evidence type="ECO:0000256" key="1">
    <source>
        <dbReference type="ARBA" id="ARBA00023015"/>
    </source>
</evidence>
<dbReference type="InterPro" id="IPR001761">
    <property type="entry name" value="Peripla_BP/Lac1_sug-bd_dom"/>
</dbReference>
<dbReference type="InterPro" id="IPR028082">
    <property type="entry name" value="Peripla_BP_I"/>
</dbReference>
<dbReference type="OrthoDB" id="3258243at2"/>
<dbReference type="Gene3D" id="3.40.50.2300">
    <property type="match status" value="2"/>
</dbReference>
<dbReference type="EMBL" id="QHLZ01000006">
    <property type="protein sequence ID" value="PXA65190.1"/>
    <property type="molecule type" value="Genomic_DNA"/>
</dbReference>
<dbReference type="PROSITE" id="PS50932">
    <property type="entry name" value="HTH_LACI_2"/>
    <property type="match status" value="1"/>
</dbReference>
<evidence type="ECO:0000256" key="2">
    <source>
        <dbReference type="ARBA" id="ARBA00023125"/>
    </source>
</evidence>
<dbReference type="SMART" id="SM00354">
    <property type="entry name" value="HTH_LACI"/>
    <property type="match status" value="1"/>
</dbReference>
<dbReference type="Proteomes" id="UP000246303">
    <property type="component" value="Unassembled WGS sequence"/>
</dbReference>
<dbReference type="CDD" id="cd06267">
    <property type="entry name" value="PBP1_LacI_sugar_binding-like"/>
    <property type="match status" value="1"/>
</dbReference>
<proteinExistence type="predicted"/>
<keyword evidence="2" id="KW-0238">DNA-binding</keyword>
<dbReference type="PROSITE" id="PS00356">
    <property type="entry name" value="HTH_LACI_1"/>
    <property type="match status" value="1"/>
</dbReference>
<feature type="domain" description="HTH lacI-type" evidence="4">
    <location>
        <begin position="2"/>
        <end position="56"/>
    </location>
</feature>
<evidence type="ECO:0000313" key="5">
    <source>
        <dbReference type="EMBL" id="PXA65190.1"/>
    </source>
</evidence>
<dbReference type="PANTHER" id="PTHR30146">
    <property type="entry name" value="LACI-RELATED TRANSCRIPTIONAL REPRESSOR"/>
    <property type="match status" value="1"/>
</dbReference>
<dbReference type="InterPro" id="IPR010982">
    <property type="entry name" value="Lambda_DNA-bd_dom_sf"/>
</dbReference>
<dbReference type="SUPFAM" id="SSF53822">
    <property type="entry name" value="Periplasmic binding protein-like I"/>
    <property type="match status" value="1"/>
</dbReference>
<comment type="caution">
    <text evidence="5">The sequence shown here is derived from an EMBL/GenBank/DDBJ whole genome shotgun (WGS) entry which is preliminary data.</text>
</comment>
<dbReference type="PANTHER" id="PTHR30146:SF109">
    <property type="entry name" value="HTH-TYPE TRANSCRIPTIONAL REGULATOR GALS"/>
    <property type="match status" value="1"/>
</dbReference>
<organism evidence="5 6">
    <name type="scientific">Arthrobacter psychrochitiniphilus</name>
    <dbReference type="NCBI Taxonomy" id="291045"/>
    <lineage>
        <taxon>Bacteria</taxon>
        <taxon>Bacillati</taxon>
        <taxon>Actinomycetota</taxon>
        <taxon>Actinomycetes</taxon>
        <taxon>Micrococcales</taxon>
        <taxon>Micrococcaceae</taxon>
        <taxon>Arthrobacter</taxon>
    </lineage>
</organism>
<evidence type="ECO:0000313" key="6">
    <source>
        <dbReference type="Proteomes" id="UP000246303"/>
    </source>
</evidence>
<gene>
    <name evidence="5" type="ORF">CVS29_10960</name>
</gene>
<dbReference type="Gene3D" id="1.10.260.40">
    <property type="entry name" value="lambda repressor-like DNA-binding domains"/>
    <property type="match status" value="1"/>
</dbReference>
<dbReference type="RefSeq" id="WP_110106366.1">
    <property type="nucleotide sequence ID" value="NZ_JBHMEU010000028.1"/>
</dbReference>
<keyword evidence="1" id="KW-0805">Transcription regulation</keyword>
<dbReference type="AlphaFoldDB" id="A0A2V3DQD7"/>
<accession>A0A2V3DQD7</accession>
<keyword evidence="6" id="KW-1185">Reference proteome</keyword>
<protein>
    <submittedName>
        <fullName evidence="5">LacI family transcriptional regulator</fullName>
    </submittedName>
</protein>
<keyword evidence="3" id="KW-0804">Transcription</keyword>
<dbReference type="Pfam" id="PF00532">
    <property type="entry name" value="Peripla_BP_1"/>
    <property type="match status" value="1"/>
</dbReference>
<sequence>MKTLNDVAVLAGVSKSTASRALARPELVAPATLQRVVAAAQQLGFVPNRAAQGLARGRTGIIALVLPTISNVFFVPIVAGAQEAAQTAGLQVTININPLTNPEDIARYQRLSQEVDGILLVAPHTADEVLASLNSRVPMVMIDRELAGFESVSVDSASAFAELMVGLVENGHQHIAYVGGPENSWQNAQRIAKMSATAASCAAKLEILGPYPPSLEDGFAIAESVRETGVSVVIPYARDLALGMHIKLRDSEQRAGKDSCTSGDELEVVGYPTQPMVQVDGLLIGETAFGLLERRIAGSQDAPSVLRLPATVLWT</sequence>
<name>A0A2V3DQD7_9MICC</name>
<reference evidence="5 6" key="1">
    <citation type="submission" date="2018-05" db="EMBL/GenBank/DDBJ databases">
        <title>Genetic diversity of glacier-inhabiting Cryobacterium bacteria in China and description of Cryobacterium mengkeensis sp. nov. and Arthrobacter glacialis sp. nov.</title>
        <authorList>
            <person name="Liu Q."/>
            <person name="Xin Y.-H."/>
        </authorList>
    </citation>
    <scope>NUCLEOTIDE SEQUENCE [LARGE SCALE GENOMIC DNA]</scope>
    <source>
        <strain evidence="5 6">GP3</strain>
    </source>
</reference>
<dbReference type="Pfam" id="PF00356">
    <property type="entry name" value="LacI"/>
    <property type="match status" value="1"/>
</dbReference>
<evidence type="ECO:0000256" key="3">
    <source>
        <dbReference type="ARBA" id="ARBA00023163"/>
    </source>
</evidence>
<dbReference type="CDD" id="cd01392">
    <property type="entry name" value="HTH_LacI"/>
    <property type="match status" value="1"/>
</dbReference>
<dbReference type="SUPFAM" id="SSF47413">
    <property type="entry name" value="lambda repressor-like DNA-binding domains"/>
    <property type="match status" value="1"/>
</dbReference>
<evidence type="ECO:0000259" key="4">
    <source>
        <dbReference type="PROSITE" id="PS50932"/>
    </source>
</evidence>